<proteinExistence type="predicted"/>
<reference evidence="2 4" key="1">
    <citation type="journal article" date="2009" name="PLoS Biol.">
        <title>Lineage-specific biology revealed by a finished genome assembly of the mouse.</title>
        <authorList>
            <consortium name="Mouse Genome Sequencing Consortium"/>
            <person name="Church D.M."/>
            <person name="Goodstadt L."/>
            <person name="Hillier L.W."/>
            <person name="Zody M.C."/>
            <person name="Goldstein S."/>
            <person name="She X."/>
            <person name="Bult C.J."/>
            <person name="Agarwala R."/>
            <person name="Cherry J.L."/>
            <person name="DiCuccio M."/>
            <person name="Hlavina W."/>
            <person name="Kapustin Y."/>
            <person name="Meric P."/>
            <person name="Maglott D."/>
            <person name="Birtle Z."/>
            <person name="Marques A.C."/>
            <person name="Graves T."/>
            <person name="Zhou S."/>
            <person name="Teague B."/>
            <person name="Potamousis K."/>
            <person name="Churas C."/>
            <person name="Place M."/>
            <person name="Herschleb J."/>
            <person name="Runnheim R."/>
            <person name="Forrest D."/>
            <person name="Amos-Landgraf J."/>
            <person name="Schwartz D.C."/>
            <person name="Cheng Z."/>
            <person name="Lindblad-Toh K."/>
            <person name="Eichler E.E."/>
            <person name="Ponting C.P."/>
        </authorList>
    </citation>
    <scope>NUCLEOTIDE SEQUENCE [LARGE SCALE GENOMIC DNA]</scope>
    <source>
        <strain evidence="2 4">C57BL/6J</strain>
    </source>
</reference>
<dbReference type="MGI" id="MGI:1921094">
    <property type="gene designation" value="Ankrd45"/>
</dbReference>
<dbReference type="Bgee" id="ENSMUSG00000044835">
    <property type="expression patterns" value="Expressed in superior cervical ganglion and 74 other cell types or tissues"/>
</dbReference>
<protein>
    <submittedName>
        <fullName evidence="2">Ankyrin repeat domain 45</fullName>
    </submittedName>
</protein>
<dbReference type="ExpressionAtlas" id="A0A0A6YY30">
    <property type="expression patterns" value="baseline and differential"/>
</dbReference>
<keyword evidence="4" id="KW-1185">Reference proteome</keyword>
<dbReference type="AGR" id="MGI:1921094"/>
<dbReference type="ProteomicsDB" id="369826"/>
<dbReference type="HOGENOM" id="CLU_3142638_0_0_1"/>
<dbReference type="Proteomes" id="UP000000589">
    <property type="component" value="Chromosome 1"/>
</dbReference>
<dbReference type="OrthoDB" id="194358at2759"/>
<feature type="region of interest" description="Disordered" evidence="1">
    <location>
        <begin position="1"/>
        <end position="22"/>
    </location>
</feature>
<evidence type="ECO:0000256" key="1">
    <source>
        <dbReference type="SAM" id="MobiDB-lite"/>
    </source>
</evidence>
<evidence type="ECO:0000313" key="3">
    <source>
        <dbReference type="MGI" id="MGI:1921094"/>
    </source>
</evidence>
<dbReference type="AlphaFoldDB" id="A0A0A6YY30"/>
<dbReference type="Ensembl" id="ENSMUST00000150721.4">
    <property type="protein sequence ID" value="ENSMUSP00000142253.2"/>
    <property type="gene ID" value="ENSMUSG00000044835.16"/>
</dbReference>
<evidence type="ECO:0000313" key="4">
    <source>
        <dbReference type="Proteomes" id="UP000000589"/>
    </source>
</evidence>
<reference evidence="2" key="3">
    <citation type="submission" date="2025-08" db="UniProtKB">
        <authorList>
            <consortium name="Ensembl"/>
        </authorList>
    </citation>
    <scope>IDENTIFICATION</scope>
    <source>
        <strain evidence="2">C57BL/6J</strain>
    </source>
</reference>
<accession>A0A0A6YY30</accession>
<reference evidence="2 4" key="2">
    <citation type="journal article" date="2011" name="PLoS Biol.">
        <title>Modernizing reference genome assemblies.</title>
        <authorList>
            <person name="Church D.M."/>
            <person name="Schneider V.A."/>
            <person name="Graves T."/>
            <person name="Auger K."/>
            <person name="Cunningham F."/>
            <person name="Bouk N."/>
            <person name="Chen H.C."/>
            <person name="Agarwala R."/>
            <person name="McLaren W.M."/>
            <person name="Ritchie G.R."/>
            <person name="Albracht D."/>
            <person name="Kremitzki M."/>
            <person name="Rock S."/>
            <person name="Kotkiewicz H."/>
            <person name="Kremitzki C."/>
            <person name="Wollam A."/>
            <person name="Trani L."/>
            <person name="Fulton L."/>
            <person name="Fulton R."/>
            <person name="Matthews L."/>
            <person name="Whitehead S."/>
            <person name="Chow W."/>
            <person name="Torrance J."/>
            <person name="Dunn M."/>
            <person name="Harden G."/>
            <person name="Threadgold G."/>
            <person name="Wood J."/>
            <person name="Collins J."/>
            <person name="Heath P."/>
            <person name="Griffiths G."/>
            <person name="Pelan S."/>
            <person name="Grafham D."/>
            <person name="Eichler E.E."/>
            <person name="Weinstock G."/>
            <person name="Mardis E.R."/>
            <person name="Wilson R.K."/>
            <person name="Howe K."/>
            <person name="Flicek P."/>
            <person name="Hubbard T."/>
        </authorList>
    </citation>
    <scope>NUCLEOTIDE SEQUENCE [LARGE SCALE GENOMIC DNA]</scope>
    <source>
        <strain evidence="2 4">C57BL/6J</strain>
    </source>
</reference>
<evidence type="ECO:0000313" key="2">
    <source>
        <dbReference type="Ensembl" id="ENSMUSP00000142253.2"/>
    </source>
</evidence>
<reference evidence="2" key="4">
    <citation type="submission" date="2025-09" db="UniProtKB">
        <authorList>
            <consortium name="Ensembl"/>
        </authorList>
    </citation>
    <scope>IDENTIFICATION</scope>
    <source>
        <strain evidence="2">C57BL/6J</strain>
    </source>
</reference>
<gene>
    <name evidence="2 3" type="primary">Ankrd45</name>
</gene>
<dbReference type="VEuPathDB" id="HostDB:ENSMUSG00000044835"/>
<organism evidence="2 4">
    <name type="scientific">Mus musculus</name>
    <name type="common">Mouse</name>
    <dbReference type="NCBI Taxonomy" id="10090"/>
    <lineage>
        <taxon>Eukaryota</taxon>
        <taxon>Metazoa</taxon>
        <taxon>Chordata</taxon>
        <taxon>Craniata</taxon>
        <taxon>Vertebrata</taxon>
        <taxon>Euteleostomi</taxon>
        <taxon>Mammalia</taxon>
        <taxon>Eutheria</taxon>
        <taxon>Euarchontoglires</taxon>
        <taxon>Glires</taxon>
        <taxon>Rodentia</taxon>
        <taxon>Myomorpha</taxon>
        <taxon>Muroidea</taxon>
        <taxon>Muridae</taxon>
        <taxon>Murinae</taxon>
        <taxon>Mus</taxon>
        <taxon>Mus</taxon>
    </lineage>
</organism>
<sequence length="49" mass="5031">MGQNRPASSLRDPGVRGCRGGRHPRVHALTLRCSLGPSGNFEGPGGTGC</sequence>
<name>A0A0A6YY30_MOUSE</name>
<dbReference type="GeneTree" id="ENSGT00390000008829"/>